<accession>A0ABX8QQU8</accession>
<protein>
    <submittedName>
        <fullName evidence="2">Uncharacterized protein</fullName>
    </submittedName>
</protein>
<name>A0ABX8QQU8_9ACTN</name>
<gene>
    <name evidence="2" type="ORF">AGRA3207_001576</name>
</gene>
<organism evidence="2 3">
    <name type="scientific">Actinomadura graeca</name>
    <dbReference type="NCBI Taxonomy" id="2750812"/>
    <lineage>
        <taxon>Bacteria</taxon>
        <taxon>Bacillati</taxon>
        <taxon>Actinomycetota</taxon>
        <taxon>Actinomycetes</taxon>
        <taxon>Streptosporangiales</taxon>
        <taxon>Thermomonosporaceae</taxon>
        <taxon>Actinomadura</taxon>
    </lineage>
</organism>
<reference evidence="2" key="1">
    <citation type="submission" date="2020-07" db="EMBL/GenBank/DDBJ databases">
        <authorList>
            <person name="Tarantini F.S."/>
            <person name="Hong K.W."/>
            <person name="Chan K.G."/>
        </authorList>
    </citation>
    <scope>NUCLEOTIDE SEQUENCE</scope>
    <source>
        <strain evidence="2">32-07</strain>
    </source>
</reference>
<evidence type="ECO:0000256" key="1">
    <source>
        <dbReference type="SAM" id="MobiDB-lite"/>
    </source>
</evidence>
<sequence>MHTYASALNLIGVTVPGHLVADAEVPILTGPQAQGDLLVLPTTPPSSDDWQIVSATGVQVIHGEATGNTHWLHPGFDSPGVSWLPMTGRRHSEDDLAVGYLRVPHGQAALLIHTDEHGANGIGAGDYVLNRKRQAHVAFEGAPRTSRTPHPATSPLFSDLVDD</sequence>
<feature type="region of interest" description="Disordered" evidence="1">
    <location>
        <begin position="140"/>
        <end position="163"/>
    </location>
</feature>
<proteinExistence type="predicted"/>
<evidence type="ECO:0000313" key="3">
    <source>
        <dbReference type="Proteomes" id="UP001049518"/>
    </source>
</evidence>
<dbReference type="RefSeq" id="WP_231333906.1">
    <property type="nucleotide sequence ID" value="NZ_CP059572.1"/>
</dbReference>
<evidence type="ECO:0000313" key="2">
    <source>
        <dbReference type="EMBL" id="QXJ20801.1"/>
    </source>
</evidence>
<dbReference type="Proteomes" id="UP001049518">
    <property type="component" value="Chromosome"/>
</dbReference>
<keyword evidence="3" id="KW-1185">Reference proteome</keyword>
<dbReference type="EMBL" id="CP059572">
    <property type="protein sequence ID" value="QXJ20801.1"/>
    <property type="molecule type" value="Genomic_DNA"/>
</dbReference>